<keyword evidence="9" id="KW-1185">Reference proteome</keyword>
<evidence type="ECO:0000256" key="6">
    <source>
        <dbReference type="SAM" id="Phobius"/>
    </source>
</evidence>
<dbReference type="SMART" id="SM00014">
    <property type="entry name" value="acidPPc"/>
    <property type="match status" value="1"/>
</dbReference>
<proteinExistence type="predicted"/>
<dbReference type="CDD" id="cd03382">
    <property type="entry name" value="PAP2_dolichyldiphosphatase"/>
    <property type="match status" value="1"/>
</dbReference>
<evidence type="ECO:0000256" key="3">
    <source>
        <dbReference type="ARBA" id="ARBA00022801"/>
    </source>
</evidence>
<evidence type="ECO:0000256" key="2">
    <source>
        <dbReference type="ARBA" id="ARBA00022692"/>
    </source>
</evidence>
<gene>
    <name evidence="8" type="ORF">CANVERA_P3454</name>
</gene>
<evidence type="ECO:0000256" key="5">
    <source>
        <dbReference type="ARBA" id="ARBA00023136"/>
    </source>
</evidence>
<keyword evidence="3" id="KW-0378">Hydrolase</keyword>
<name>A0A9W4TXF7_9ASCO</name>
<feature type="transmembrane region" description="Helical" evidence="6">
    <location>
        <begin position="129"/>
        <end position="150"/>
    </location>
</feature>
<feature type="domain" description="Phosphatidic acid phosphatase type 2/haloperoxidase" evidence="7">
    <location>
        <begin position="58"/>
        <end position="171"/>
    </location>
</feature>
<dbReference type="InterPro" id="IPR039667">
    <property type="entry name" value="Dolichyldiphosphatase_PAP2"/>
</dbReference>
<dbReference type="OrthoDB" id="302705at2759"/>
<organism evidence="8 9">
    <name type="scientific">Candida verbasci</name>
    <dbReference type="NCBI Taxonomy" id="1227364"/>
    <lineage>
        <taxon>Eukaryota</taxon>
        <taxon>Fungi</taxon>
        <taxon>Dikarya</taxon>
        <taxon>Ascomycota</taxon>
        <taxon>Saccharomycotina</taxon>
        <taxon>Pichiomycetes</taxon>
        <taxon>Debaryomycetaceae</taxon>
        <taxon>Candida/Lodderomyces clade</taxon>
        <taxon>Candida</taxon>
    </lineage>
</organism>
<dbReference type="AlphaFoldDB" id="A0A9W4TXF7"/>
<sequence length="231" mass="27366">MLNNSYNPIPFDHTYILYDPNDIFSIISVQFSLLPIYIMVFYTSWFLITHEIEPVIVVGGHLINEIINKLIKHMIKHPRPDFHKGFGAGSYSLTYGMPSAHSQFMGFFITYYICVIIFKIPLKKWQKWLGCSILSFCMFGVGFSRIYLLYHSFPQVYVGFLIGITFGITFFIISSIARDLGIIDWILNWPIVRFFYIKDTYYHNYQSYKDEFNHYLELKKKKKKSLSKKYL</sequence>
<evidence type="ECO:0000256" key="1">
    <source>
        <dbReference type="ARBA" id="ARBA00004141"/>
    </source>
</evidence>
<dbReference type="Pfam" id="PF01569">
    <property type="entry name" value="PAP2"/>
    <property type="match status" value="1"/>
</dbReference>
<dbReference type="Proteomes" id="UP001152885">
    <property type="component" value="Unassembled WGS sequence"/>
</dbReference>
<feature type="transmembrane region" description="Helical" evidence="6">
    <location>
        <begin position="104"/>
        <end position="122"/>
    </location>
</feature>
<evidence type="ECO:0000313" key="8">
    <source>
        <dbReference type="EMBL" id="CAI5758945.1"/>
    </source>
</evidence>
<keyword evidence="2 6" id="KW-0812">Transmembrane</keyword>
<dbReference type="PANTHER" id="PTHR14969">
    <property type="entry name" value="SPHINGOSINE-1-PHOSPHATE PHOSPHOHYDROLASE"/>
    <property type="match status" value="1"/>
</dbReference>
<feature type="transmembrane region" description="Helical" evidence="6">
    <location>
        <begin position="156"/>
        <end position="177"/>
    </location>
</feature>
<dbReference type="GO" id="GO:0016020">
    <property type="term" value="C:membrane"/>
    <property type="evidence" value="ECO:0007669"/>
    <property type="project" value="UniProtKB-SubCell"/>
</dbReference>
<dbReference type="Gene3D" id="1.20.144.10">
    <property type="entry name" value="Phosphatidic acid phosphatase type 2/haloperoxidase"/>
    <property type="match status" value="1"/>
</dbReference>
<dbReference type="InterPro" id="IPR036938">
    <property type="entry name" value="PAP2/HPO_sf"/>
</dbReference>
<feature type="transmembrane region" description="Helical" evidence="6">
    <location>
        <begin position="23"/>
        <end position="48"/>
    </location>
</feature>
<dbReference type="EMBL" id="CANTUO010000003">
    <property type="protein sequence ID" value="CAI5758945.1"/>
    <property type="molecule type" value="Genomic_DNA"/>
</dbReference>
<keyword evidence="5 6" id="KW-0472">Membrane</keyword>
<evidence type="ECO:0000313" key="9">
    <source>
        <dbReference type="Proteomes" id="UP001152885"/>
    </source>
</evidence>
<comment type="subcellular location">
    <subcellularLocation>
        <location evidence="1">Membrane</location>
        <topology evidence="1">Multi-pass membrane protein</topology>
    </subcellularLocation>
</comment>
<dbReference type="GO" id="GO:0042392">
    <property type="term" value="F:sphingosine-1-phosphate phosphatase activity"/>
    <property type="evidence" value="ECO:0007669"/>
    <property type="project" value="TreeGrafter"/>
</dbReference>
<reference evidence="8" key="1">
    <citation type="submission" date="2022-12" db="EMBL/GenBank/DDBJ databases">
        <authorList>
            <person name="Brejova B."/>
        </authorList>
    </citation>
    <scope>NUCLEOTIDE SEQUENCE</scope>
</reference>
<protein>
    <recommendedName>
        <fullName evidence="7">Phosphatidic acid phosphatase type 2/haloperoxidase domain-containing protein</fullName>
    </recommendedName>
</protein>
<dbReference type="SUPFAM" id="SSF48317">
    <property type="entry name" value="Acid phosphatase/Vanadium-dependent haloperoxidase"/>
    <property type="match status" value="1"/>
</dbReference>
<keyword evidence="4 6" id="KW-1133">Transmembrane helix</keyword>
<comment type="caution">
    <text evidence="8">The sequence shown here is derived from an EMBL/GenBank/DDBJ whole genome shotgun (WGS) entry which is preliminary data.</text>
</comment>
<evidence type="ECO:0000256" key="4">
    <source>
        <dbReference type="ARBA" id="ARBA00022989"/>
    </source>
</evidence>
<dbReference type="GO" id="GO:0006629">
    <property type="term" value="P:lipid metabolic process"/>
    <property type="evidence" value="ECO:0007669"/>
    <property type="project" value="UniProtKB-ARBA"/>
</dbReference>
<dbReference type="PANTHER" id="PTHR14969:SF59">
    <property type="entry name" value="DOLICHYLDIPHOSPHATASE"/>
    <property type="match status" value="1"/>
</dbReference>
<evidence type="ECO:0000259" key="7">
    <source>
        <dbReference type="SMART" id="SM00014"/>
    </source>
</evidence>
<dbReference type="InterPro" id="IPR000326">
    <property type="entry name" value="PAP2/HPO"/>
</dbReference>
<accession>A0A9W4TXF7</accession>